<sequence>MYKKLYPFSIPQYRIRYNLSTKDIRFKKKTIIKNGTRDVRLRRKMKHYIGFTYQSID</sequence>
<keyword evidence="2" id="KW-1185">Reference proteome</keyword>
<gene>
    <name evidence="1" type="ORF">MoryE10_05260</name>
</gene>
<evidence type="ECO:0000313" key="2">
    <source>
        <dbReference type="Proteomes" id="UP000824988"/>
    </source>
</evidence>
<dbReference type="EMBL" id="AP019782">
    <property type="protein sequence ID" value="BBL69920.1"/>
    <property type="molecule type" value="Genomic_DNA"/>
</dbReference>
<evidence type="ECO:0000313" key="1">
    <source>
        <dbReference type="EMBL" id="BBL69920.1"/>
    </source>
</evidence>
<dbReference type="AlphaFoldDB" id="A0A8D4VLC9"/>
<protein>
    <submittedName>
        <fullName evidence="1">Uncharacterized protein</fullName>
    </submittedName>
</protein>
<dbReference type="Proteomes" id="UP000824988">
    <property type="component" value="Chromosome"/>
</dbReference>
<dbReference type="KEGG" id="moz:MoryE10_05260"/>
<proteinExistence type="predicted"/>
<organism evidence="1 2">
    <name type="scientific">Methylogaea oryzae</name>
    <dbReference type="NCBI Taxonomy" id="1295382"/>
    <lineage>
        <taxon>Bacteria</taxon>
        <taxon>Pseudomonadati</taxon>
        <taxon>Pseudomonadota</taxon>
        <taxon>Gammaproteobacteria</taxon>
        <taxon>Methylococcales</taxon>
        <taxon>Methylococcaceae</taxon>
        <taxon>Methylogaea</taxon>
    </lineage>
</organism>
<name>A0A8D4VLC9_9GAMM</name>
<reference evidence="1" key="1">
    <citation type="submission" date="2019-06" db="EMBL/GenBank/DDBJ databases">
        <title>Complete genome sequence of Methylogaea oryzae strain JCM16910.</title>
        <authorList>
            <person name="Asakawa S."/>
        </authorList>
    </citation>
    <scope>NUCLEOTIDE SEQUENCE</scope>
    <source>
        <strain evidence="1">E10</strain>
    </source>
</reference>
<accession>A0A8D4VLC9</accession>